<name>A0A179DRI8_9SPHI</name>
<organism evidence="1 2">
    <name type="scientific">Pedobacter psychrophilus</name>
    <dbReference type="NCBI Taxonomy" id="1826909"/>
    <lineage>
        <taxon>Bacteria</taxon>
        <taxon>Pseudomonadati</taxon>
        <taxon>Bacteroidota</taxon>
        <taxon>Sphingobacteriia</taxon>
        <taxon>Sphingobacteriales</taxon>
        <taxon>Sphingobacteriaceae</taxon>
        <taxon>Pedobacter</taxon>
    </lineage>
</organism>
<accession>A0A179DRI8</accession>
<evidence type="ECO:0000313" key="2">
    <source>
        <dbReference type="Proteomes" id="UP000078459"/>
    </source>
</evidence>
<evidence type="ECO:0000313" key="1">
    <source>
        <dbReference type="EMBL" id="OAQ43528.1"/>
    </source>
</evidence>
<keyword evidence="2" id="KW-1185">Reference proteome</keyword>
<sequence>MCKFAVISRIFFFVIHDINNISIKIKQAVEFLEIKNLSACWPPKLPNYFFFGGGGGGGFWKDGKLLLCFTDVGCVDGVGLGVGFDFSGILNLVKDSL</sequence>
<comment type="caution">
    <text evidence="1">The sequence shown here is derived from an EMBL/GenBank/DDBJ whole genome shotgun (WGS) entry which is preliminary data.</text>
</comment>
<reference evidence="1 2" key="1">
    <citation type="submission" date="2016-04" db="EMBL/GenBank/DDBJ databases">
        <authorList>
            <person name="Evans L.H."/>
            <person name="Alamgir A."/>
            <person name="Owens N."/>
            <person name="Weber N.D."/>
            <person name="Virtaneva K."/>
            <person name="Barbian K."/>
            <person name="Babar A."/>
            <person name="Rosenke K."/>
        </authorList>
    </citation>
    <scope>NUCLEOTIDE SEQUENCE [LARGE SCALE GENOMIC DNA]</scope>
    <source>
        <strain evidence="1 2">CCM 8644</strain>
    </source>
</reference>
<dbReference type="AlphaFoldDB" id="A0A179DRI8"/>
<dbReference type="Proteomes" id="UP000078459">
    <property type="component" value="Unassembled WGS sequence"/>
</dbReference>
<proteinExistence type="predicted"/>
<dbReference type="EMBL" id="LWHJ01000002">
    <property type="protein sequence ID" value="OAQ43528.1"/>
    <property type="molecule type" value="Genomic_DNA"/>
</dbReference>
<protein>
    <submittedName>
        <fullName evidence="1">Uncharacterized protein</fullName>
    </submittedName>
</protein>
<reference evidence="1 2" key="2">
    <citation type="submission" date="2016-06" db="EMBL/GenBank/DDBJ databases">
        <title>Pedobacter psychrophilus sp. nov., isolated from Antarctic fragmentary rock.</title>
        <authorList>
            <person name="Svec P."/>
        </authorList>
    </citation>
    <scope>NUCLEOTIDE SEQUENCE [LARGE SCALE GENOMIC DNA]</scope>
    <source>
        <strain evidence="1 2">CCM 8644</strain>
    </source>
</reference>
<dbReference type="RefSeq" id="WP_068820516.1">
    <property type="nucleotide sequence ID" value="NZ_LWHJ01000002.1"/>
</dbReference>
<gene>
    <name evidence="1" type="ORF">A5893_17075</name>
</gene>